<dbReference type="AlphaFoldDB" id="A0A8J2NHY6"/>
<evidence type="ECO:0000313" key="2">
    <source>
        <dbReference type="Proteomes" id="UP000708208"/>
    </source>
</evidence>
<dbReference type="PANTHER" id="PTHR10974">
    <property type="entry name" value="FI08016P-RELATED"/>
    <property type="match status" value="1"/>
</dbReference>
<reference evidence="1" key="1">
    <citation type="submission" date="2021-06" db="EMBL/GenBank/DDBJ databases">
        <authorList>
            <person name="Hodson N. C."/>
            <person name="Mongue J. A."/>
            <person name="Jaron S. K."/>
        </authorList>
    </citation>
    <scope>NUCLEOTIDE SEQUENCE</scope>
</reference>
<proteinExistence type="predicted"/>
<dbReference type="InterPro" id="IPR004245">
    <property type="entry name" value="DUF229"/>
</dbReference>
<name>A0A8J2NHY6_9HEXA</name>
<dbReference type="Proteomes" id="UP000708208">
    <property type="component" value="Unassembled WGS sequence"/>
</dbReference>
<gene>
    <name evidence="1" type="ORF">AFUS01_LOCUS2676</name>
</gene>
<dbReference type="OrthoDB" id="413313at2759"/>
<organism evidence="1 2">
    <name type="scientific">Allacma fusca</name>
    <dbReference type="NCBI Taxonomy" id="39272"/>
    <lineage>
        <taxon>Eukaryota</taxon>
        <taxon>Metazoa</taxon>
        <taxon>Ecdysozoa</taxon>
        <taxon>Arthropoda</taxon>
        <taxon>Hexapoda</taxon>
        <taxon>Collembola</taxon>
        <taxon>Symphypleona</taxon>
        <taxon>Sminthuridae</taxon>
        <taxon>Allacma</taxon>
    </lineage>
</organism>
<accession>A0A8J2NHY6</accession>
<dbReference type="GO" id="GO:0005615">
    <property type="term" value="C:extracellular space"/>
    <property type="evidence" value="ECO:0007669"/>
    <property type="project" value="TreeGrafter"/>
</dbReference>
<evidence type="ECO:0000313" key="1">
    <source>
        <dbReference type="EMBL" id="CAG7679286.1"/>
    </source>
</evidence>
<comment type="caution">
    <text evidence="1">The sequence shown here is derived from an EMBL/GenBank/DDBJ whole genome shotgun (WGS) entry which is preliminary data.</text>
</comment>
<dbReference type="EMBL" id="CAJVCH010015468">
    <property type="protein sequence ID" value="CAG7679286.1"/>
    <property type="molecule type" value="Genomic_DNA"/>
</dbReference>
<protein>
    <submittedName>
        <fullName evidence="1">Uncharacterized protein</fullName>
    </submittedName>
</protein>
<feature type="non-terminal residue" evidence="1">
    <location>
        <position position="85"/>
    </location>
</feature>
<dbReference type="PANTHER" id="PTHR10974:SF9">
    <property type="entry name" value="DUF229 DOMAIN CONTAINING PROTEIN-RELATED"/>
    <property type="match status" value="1"/>
</dbReference>
<keyword evidence="2" id="KW-1185">Reference proteome</keyword>
<dbReference type="Pfam" id="PF02995">
    <property type="entry name" value="DUF229"/>
    <property type="match status" value="1"/>
</dbReference>
<sequence length="85" mass="9891">MERSLPKTMQILNEMDFLSFKGFHTIEAQTLPNFFAMLMGMTKTQVRGSCAPNWYHPYDECPMIWKEFSASHRYITAFMEDGIGS</sequence>